<gene>
    <name evidence="1" type="ORF">EJD97_003713</name>
</gene>
<comment type="caution">
    <text evidence="1">The sequence shown here is derived from an EMBL/GenBank/DDBJ whole genome shotgun (WGS) entry which is preliminary data.</text>
</comment>
<protein>
    <submittedName>
        <fullName evidence="1">Uncharacterized protein</fullName>
    </submittedName>
</protein>
<dbReference type="AlphaFoldDB" id="A0A6N2CFG4"/>
<sequence>MYRWRHILYKYKKHPLPLHPTTPRLPRSPRTFYYYHYTFTNPDPISLLHIPFFIANSQNKLHFFSLFSR</sequence>
<proteinExistence type="predicted"/>
<accession>A0A6N2CFG4</accession>
<organism evidence="1">
    <name type="scientific">Solanum chilense</name>
    <name type="common">Tomato</name>
    <name type="synonym">Lycopersicon chilense</name>
    <dbReference type="NCBI Taxonomy" id="4083"/>
    <lineage>
        <taxon>Eukaryota</taxon>
        <taxon>Viridiplantae</taxon>
        <taxon>Streptophyta</taxon>
        <taxon>Embryophyta</taxon>
        <taxon>Tracheophyta</taxon>
        <taxon>Spermatophyta</taxon>
        <taxon>Magnoliopsida</taxon>
        <taxon>eudicotyledons</taxon>
        <taxon>Gunneridae</taxon>
        <taxon>Pentapetalae</taxon>
        <taxon>asterids</taxon>
        <taxon>lamiids</taxon>
        <taxon>Solanales</taxon>
        <taxon>Solanaceae</taxon>
        <taxon>Solanoideae</taxon>
        <taxon>Solaneae</taxon>
        <taxon>Solanum</taxon>
        <taxon>Solanum subgen. Lycopersicon</taxon>
    </lineage>
</organism>
<name>A0A6N2CFG4_SOLCI</name>
<dbReference type="EMBL" id="RXGB01000151">
    <property type="protein sequence ID" value="TMX04928.1"/>
    <property type="molecule type" value="Genomic_DNA"/>
</dbReference>
<evidence type="ECO:0000313" key="1">
    <source>
        <dbReference type="EMBL" id="TMX04928.1"/>
    </source>
</evidence>
<reference evidence="1" key="1">
    <citation type="submission" date="2019-05" db="EMBL/GenBank/DDBJ databases">
        <title>The de novo reference genome and transcriptome assemblies of the wild tomato species Solanum chilense.</title>
        <authorList>
            <person name="Stam R."/>
            <person name="Nosenko T."/>
            <person name="Hoerger A.C."/>
            <person name="Stephan W."/>
            <person name="Seidel M.A."/>
            <person name="Kuhn J.M.M."/>
            <person name="Haberer G."/>
            <person name="Tellier A."/>
        </authorList>
    </citation>
    <scope>NUCLEOTIDE SEQUENCE</scope>
    <source>
        <tissue evidence="1">Mature leaves</tissue>
    </source>
</reference>